<comment type="similarity">
    <text evidence="3">Belongs to the WD repeat PROPPIN family.</text>
</comment>
<feature type="compositionally biased region" description="Polar residues" evidence="4">
    <location>
        <begin position="30"/>
        <end position="41"/>
    </location>
</feature>
<protein>
    <recommendedName>
        <fullName evidence="5">Peptidase S50 domain-containing protein</fullName>
    </recommendedName>
</protein>
<organism evidence="6 7">
    <name type="scientific">Stephanodiscus triporus</name>
    <dbReference type="NCBI Taxonomy" id="2934178"/>
    <lineage>
        <taxon>Eukaryota</taxon>
        <taxon>Sar</taxon>
        <taxon>Stramenopiles</taxon>
        <taxon>Ochrophyta</taxon>
        <taxon>Bacillariophyta</taxon>
        <taxon>Coscinodiscophyceae</taxon>
        <taxon>Thalassiosirophycidae</taxon>
        <taxon>Stephanodiscales</taxon>
        <taxon>Stephanodiscaceae</taxon>
        <taxon>Stephanodiscus</taxon>
    </lineage>
</organism>
<dbReference type="InterPro" id="IPR015943">
    <property type="entry name" value="WD40/YVTN_repeat-like_dom_sf"/>
</dbReference>
<dbReference type="SUPFAM" id="SSF50978">
    <property type="entry name" value="WD40 repeat-like"/>
    <property type="match status" value="1"/>
</dbReference>
<feature type="region of interest" description="Disordered" evidence="4">
    <location>
        <begin position="67"/>
        <end position="100"/>
    </location>
</feature>
<keyword evidence="7" id="KW-1185">Reference proteome</keyword>
<reference evidence="6 7" key="1">
    <citation type="submission" date="2024-10" db="EMBL/GenBank/DDBJ databases">
        <title>Updated reference genomes for cyclostephanoid diatoms.</title>
        <authorList>
            <person name="Roberts W.R."/>
            <person name="Alverson A.J."/>
        </authorList>
    </citation>
    <scope>NUCLEOTIDE SEQUENCE [LARGE SCALE GENOMIC DNA]</scope>
    <source>
        <strain evidence="6 7">AJA276-08</strain>
    </source>
</reference>
<feature type="compositionally biased region" description="Polar residues" evidence="4">
    <location>
        <begin position="1"/>
        <end position="10"/>
    </location>
</feature>
<proteinExistence type="inferred from homology"/>
<dbReference type="Gene3D" id="2.130.10.10">
    <property type="entry name" value="YVTN repeat-like/Quinoprotein amine dehydrogenase"/>
    <property type="match status" value="1"/>
</dbReference>
<dbReference type="InterPro" id="IPR036322">
    <property type="entry name" value="WD40_repeat_dom_sf"/>
</dbReference>
<name>A0ABD3ME84_9STRA</name>
<feature type="domain" description="Peptidase S50" evidence="5">
    <location>
        <begin position="1"/>
        <end position="29"/>
    </location>
</feature>
<sequence length="580" mass="63082">MHTQQRSEGSNKPVLAAASSMDEDDASSSLFHSCMTSATDSDTPDGDEVGGSAIECDAGVRTAAAHSLPQSTDMLQSPSGDDSAIKPSSTSSNSSWSVIAERERPTARSITFNRDRTCLIVCTSIGVRVRTLESLQLSIQNLNVDDENGSNNQSRLVHDVVLLPDGATYAQLLQNTSLLAVVKPSSPRCCYLYNAKNSSFSLAALPLSAAVKRVELQRKVLAAMTVDLRLHVFHLTYSDAADTIALRPTLITTLNIMHPSDSPRNVTRGMDGFNAGSYFDLSPDEDQPYLICKSFNGSPGTVRVYDPTIVKELSNVAGCNASIGSGSVPSTASSWDKYETPPGANKVKHRIQFITSIDAHDHSVTRMLLGGNRKTQQTYIATASSKGTAIRVFGLPQGSLLWEWHRGSRPCQIYSISWNGAADRLVTYGSSGTIHVFDWQNEKRPDSADEDDVADGRDFEKVHDYEGPRVLDRKMTSACDSTPLFKRIGSTFKLHAGNANASTSKHRSSTKLKYKPPPSSANAVRSQTLVLSFLSSSSKDRIIDAVDQEDVLVLCSMDCQLRRYSVKKSIELTRIEDVLA</sequence>
<evidence type="ECO:0000256" key="2">
    <source>
        <dbReference type="ARBA" id="ARBA00022737"/>
    </source>
</evidence>
<gene>
    <name evidence="6" type="ORF">ACHAW5_006141</name>
</gene>
<accession>A0ABD3ME84</accession>
<dbReference type="InterPro" id="IPR048720">
    <property type="entry name" value="PROPPIN"/>
</dbReference>
<evidence type="ECO:0000256" key="3">
    <source>
        <dbReference type="ARBA" id="ARBA00025740"/>
    </source>
</evidence>
<evidence type="ECO:0000313" key="6">
    <source>
        <dbReference type="EMBL" id="KAL3761912.1"/>
    </source>
</evidence>
<dbReference type="Proteomes" id="UP001530315">
    <property type="component" value="Unassembled WGS sequence"/>
</dbReference>
<feature type="region of interest" description="Disordered" evidence="4">
    <location>
        <begin position="499"/>
        <end position="520"/>
    </location>
</feature>
<dbReference type="EMBL" id="JALLAZ020001842">
    <property type="protein sequence ID" value="KAL3761912.1"/>
    <property type="molecule type" value="Genomic_DNA"/>
</dbReference>
<feature type="compositionally biased region" description="Polar residues" evidence="4">
    <location>
        <begin position="68"/>
        <end position="80"/>
    </location>
</feature>
<evidence type="ECO:0000256" key="1">
    <source>
        <dbReference type="ARBA" id="ARBA00022574"/>
    </source>
</evidence>
<dbReference type="PROSITE" id="PS51548">
    <property type="entry name" value="BIRNAVIRUS_VP4_PRO"/>
    <property type="match status" value="1"/>
</dbReference>
<feature type="compositionally biased region" description="Low complexity" evidence="4">
    <location>
        <begin position="85"/>
        <end position="97"/>
    </location>
</feature>
<evidence type="ECO:0000256" key="4">
    <source>
        <dbReference type="SAM" id="MobiDB-lite"/>
    </source>
</evidence>
<keyword evidence="1" id="KW-0853">WD repeat</keyword>
<dbReference type="PANTHER" id="PTHR11227">
    <property type="entry name" value="WD-REPEAT PROTEIN INTERACTING WITH PHOSPHOINOSIDES WIPI -RELATED"/>
    <property type="match status" value="1"/>
</dbReference>
<dbReference type="InterPro" id="IPR025775">
    <property type="entry name" value="Birna_VP4_Prtase_dom"/>
</dbReference>
<feature type="compositionally biased region" description="Basic residues" evidence="4">
    <location>
        <begin position="504"/>
        <end position="514"/>
    </location>
</feature>
<dbReference type="AlphaFoldDB" id="A0ABD3ME84"/>
<comment type="caution">
    <text evidence="6">The sequence shown here is derived from an EMBL/GenBank/DDBJ whole genome shotgun (WGS) entry which is preliminary data.</text>
</comment>
<keyword evidence="2" id="KW-0677">Repeat</keyword>
<evidence type="ECO:0000313" key="7">
    <source>
        <dbReference type="Proteomes" id="UP001530315"/>
    </source>
</evidence>
<evidence type="ECO:0000259" key="5">
    <source>
        <dbReference type="PROSITE" id="PS51548"/>
    </source>
</evidence>
<feature type="region of interest" description="Disordered" evidence="4">
    <location>
        <begin position="1"/>
        <end position="55"/>
    </location>
</feature>